<dbReference type="WBParaSite" id="ACRNAN_scaffold369.g9278.t1">
    <property type="protein sequence ID" value="ACRNAN_scaffold369.g9278.t1"/>
    <property type="gene ID" value="ACRNAN_scaffold369.g9278"/>
</dbReference>
<name>A0A914DSH3_9BILA</name>
<dbReference type="Proteomes" id="UP000887540">
    <property type="component" value="Unplaced"/>
</dbReference>
<reference evidence="2" key="1">
    <citation type="submission" date="2022-11" db="UniProtKB">
        <authorList>
            <consortium name="WormBaseParasite"/>
        </authorList>
    </citation>
    <scope>IDENTIFICATION</scope>
</reference>
<protein>
    <submittedName>
        <fullName evidence="2">Uncharacterized protein</fullName>
    </submittedName>
</protein>
<sequence length="78" mass="9222">MASFVLISPTLLWRLSNQEYEEDVAISNQNKDEDIAISNQENEETVPIKLVRDEDRKENMDFLWKQLFNISKNTCLIF</sequence>
<accession>A0A914DSH3</accession>
<evidence type="ECO:0000313" key="1">
    <source>
        <dbReference type="Proteomes" id="UP000887540"/>
    </source>
</evidence>
<dbReference type="AlphaFoldDB" id="A0A914DSH3"/>
<evidence type="ECO:0000313" key="2">
    <source>
        <dbReference type="WBParaSite" id="ACRNAN_scaffold369.g9278.t1"/>
    </source>
</evidence>
<keyword evidence="1" id="KW-1185">Reference proteome</keyword>
<proteinExistence type="predicted"/>
<organism evidence="1 2">
    <name type="scientific">Acrobeloides nanus</name>
    <dbReference type="NCBI Taxonomy" id="290746"/>
    <lineage>
        <taxon>Eukaryota</taxon>
        <taxon>Metazoa</taxon>
        <taxon>Ecdysozoa</taxon>
        <taxon>Nematoda</taxon>
        <taxon>Chromadorea</taxon>
        <taxon>Rhabditida</taxon>
        <taxon>Tylenchina</taxon>
        <taxon>Cephalobomorpha</taxon>
        <taxon>Cephaloboidea</taxon>
        <taxon>Cephalobidae</taxon>
        <taxon>Acrobeloides</taxon>
    </lineage>
</organism>